<evidence type="ECO:0000313" key="4">
    <source>
        <dbReference type="EMBL" id="RGL14803.1"/>
    </source>
</evidence>
<gene>
    <name evidence="4" type="ORF">DXC80_08095</name>
</gene>
<organism evidence="4 5">
    <name type="scientific">Bacteroides uniformis</name>
    <dbReference type="NCBI Taxonomy" id="820"/>
    <lineage>
        <taxon>Bacteria</taxon>
        <taxon>Pseudomonadati</taxon>
        <taxon>Bacteroidota</taxon>
        <taxon>Bacteroidia</taxon>
        <taxon>Bacteroidales</taxon>
        <taxon>Bacteroidaceae</taxon>
        <taxon>Bacteroides</taxon>
    </lineage>
</organism>
<keyword evidence="2 4" id="KW-0808">Transferase</keyword>
<dbReference type="SUPFAM" id="SSF53756">
    <property type="entry name" value="UDP-Glycosyltransferase/glycogen phosphorylase"/>
    <property type="match status" value="1"/>
</dbReference>
<evidence type="ECO:0000256" key="1">
    <source>
        <dbReference type="ARBA" id="ARBA00022676"/>
    </source>
</evidence>
<evidence type="ECO:0000256" key="2">
    <source>
        <dbReference type="ARBA" id="ARBA00022679"/>
    </source>
</evidence>
<dbReference type="PANTHER" id="PTHR12526:SF629">
    <property type="entry name" value="TEICHURONIC ACID BIOSYNTHESIS GLYCOSYLTRANSFERASE TUAH-RELATED"/>
    <property type="match status" value="1"/>
</dbReference>
<dbReference type="InterPro" id="IPR001296">
    <property type="entry name" value="Glyco_trans_1"/>
</dbReference>
<accession>A0A3E4R5W8</accession>
<proteinExistence type="predicted"/>
<dbReference type="RefSeq" id="WP_117681043.1">
    <property type="nucleotide sequence ID" value="NZ_QSRK01000009.1"/>
</dbReference>
<dbReference type="EMBL" id="QSRK01000009">
    <property type="protein sequence ID" value="RGL14803.1"/>
    <property type="molecule type" value="Genomic_DNA"/>
</dbReference>
<name>A0A3E4R5W8_BACUN</name>
<evidence type="ECO:0000313" key="5">
    <source>
        <dbReference type="Proteomes" id="UP000260795"/>
    </source>
</evidence>
<dbReference type="PANTHER" id="PTHR12526">
    <property type="entry name" value="GLYCOSYLTRANSFERASE"/>
    <property type="match status" value="1"/>
</dbReference>
<evidence type="ECO:0000259" key="3">
    <source>
        <dbReference type="Pfam" id="PF00534"/>
    </source>
</evidence>
<dbReference type="Gene3D" id="3.40.50.2000">
    <property type="entry name" value="Glycogen Phosphorylase B"/>
    <property type="match status" value="2"/>
</dbReference>
<dbReference type="AlphaFoldDB" id="A0A3E4R5W8"/>
<sequence>MKTVYLFTNTFPYGINSETFIEEEMRVAGNLGLHIVVLPLHRKKVCRCVPSNVEICNSLADTSFIKKIYIACLMLFSLHFWKMLWIKDRPRSPNEFYQGIKYLYGSFWISSFLSSHKYIFKQGSVFYSYWFNHTPLGLGWRIKKDEYYRDFVLYTRAHGYDVYERQIGSYIPYRKEALAYLKGVFCVAKEGKIFLQKCYPNYAEKIFLSHLGVSTKEQYNKKVKKVADISFISCSSLTAVKRVDFIFKRINSFCVAHPQLCISWTHIGGGPLLRELQALIENKSKNLNVILTGYISNSDVKQLYMMNDFDLFVNMSLSEGIPVSIMEAISFGIPIIATNVGGNAEIVNDETGVLIPVNIDQAAFNETVSDIMNKMDILKISTILCYQNEFNADKNYHCFYNQITL</sequence>
<keyword evidence="1" id="KW-0328">Glycosyltransferase</keyword>
<protein>
    <submittedName>
        <fullName evidence="4">Glycosyltransferase</fullName>
    </submittedName>
</protein>
<comment type="caution">
    <text evidence="4">The sequence shown here is derived from an EMBL/GenBank/DDBJ whole genome shotgun (WGS) entry which is preliminary data.</text>
</comment>
<reference evidence="4 5" key="1">
    <citation type="submission" date="2018-08" db="EMBL/GenBank/DDBJ databases">
        <title>A genome reference for cultivated species of the human gut microbiota.</title>
        <authorList>
            <person name="Zou Y."/>
            <person name="Xue W."/>
            <person name="Luo G."/>
        </authorList>
    </citation>
    <scope>NUCLEOTIDE SEQUENCE [LARGE SCALE GENOMIC DNA]</scope>
    <source>
        <strain evidence="4 5">TF08-13</strain>
    </source>
</reference>
<dbReference type="Proteomes" id="UP000260795">
    <property type="component" value="Unassembled WGS sequence"/>
</dbReference>
<dbReference type="GO" id="GO:0016757">
    <property type="term" value="F:glycosyltransferase activity"/>
    <property type="evidence" value="ECO:0007669"/>
    <property type="project" value="UniProtKB-KW"/>
</dbReference>
<dbReference type="Pfam" id="PF00534">
    <property type="entry name" value="Glycos_transf_1"/>
    <property type="match status" value="1"/>
</dbReference>
<feature type="domain" description="Glycosyl transferase family 1" evidence="3">
    <location>
        <begin position="217"/>
        <end position="374"/>
    </location>
</feature>